<comment type="caution">
    <text evidence="3">The sequence shown here is derived from an EMBL/GenBank/DDBJ whole genome shotgun (WGS) entry which is preliminary data.</text>
</comment>
<organism evidence="3 4">
    <name type="scientific">Candidatus Onthousia faecipullorum</name>
    <dbReference type="NCBI Taxonomy" id="2840887"/>
    <lineage>
        <taxon>Bacteria</taxon>
        <taxon>Bacillati</taxon>
        <taxon>Bacillota</taxon>
        <taxon>Bacilli</taxon>
        <taxon>Candidatus Onthousia</taxon>
    </lineage>
</organism>
<dbReference type="GO" id="GO:0016787">
    <property type="term" value="F:hydrolase activity"/>
    <property type="evidence" value="ECO:0007669"/>
    <property type="project" value="UniProtKB-KW"/>
</dbReference>
<dbReference type="InterPro" id="IPR000086">
    <property type="entry name" value="NUDIX_hydrolase_dom"/>
</dbReference>
<dbReference type="EMBL" id="DVKQ01000059">
    <property type="protein sequence ID" value="HIT37721.1"/>
    <property type="molecule type" value="Genomic_DNA"/>
</dbReference>
<dbReference type="InterPro" id="IPR015797">
    <property type="entry name" value="NUDIX_hydrolase-like_dom_sf"/>
</dbReference>
<evidence type="ECO:0000313" key="3">
    <source>
        <dbReference type="EMBL" id="HIT37721.1"/>
    </source>
</evidence>
<dbReference type="PANTHER" id="PTHR10885">
    <property type="entry name" value="ISOPENTENYL-DIPHOSPHATE DELTA-ISOMERASE"/>
    <property type="match status" value="1"/>
</dbReference>
<evidence type="ECO:0000259" key="2">
    <source>
        <dbReference type="PROSITE" id="PS51462"/>
    </source>
</evidence>
<keyword evidence="1" id="KW-0378">Hydrolase</keyword>
<dbReference type="PROSITE" id="PS00893">
    <property type="entry name" value="NUDIX_BOX"/>
    <property type="match status" value="1"/>
</dbReference>
<dbReference type="Proteomes" id="UP000886833">
    <property type="component" value="Unassembled WGS sequence"/>
</dbReference>
<protein>
    <submittedName>
        <fullName evidence="3">NUDIX domain-containing protein</fullName>
    </submittedName>
</protein>
<evidence type="ECO:0000313" key="4">
    <source>
        <dbReference type="Proteomes" id="UP000886833"/>
    </source>
</evidence>
<dbReference type="AlphaFoldDB" id="A0A9D1KC13"/>
<sequence>MELVDIYNDKHEKLNYTKDRKELTEGEFRLSCFVWIINDNDELLIQQRASTSKKYPNKWETASGGTLLGEDAITGAIRELDEELGIQVNKEDLKFIGSYTRINDFVEVFLLKSNIDIKDLKLQEDEVQDVKWVSIKEFESIIESGNGIDTVYLIFKEYYEKYYNRYVAFEDGKPVYKNNRSNCNKES</sequence>
<gene>
    <name evidence="3" type="ORF">IAB59_04535</name>
</gene>
<dbReference type="GO" id="GO:0004452">
    <property type="term" value="F:isopentenyl-diphosphate delta-isomerase activity"/>
    <property type="evidence" value="ECO:0007669"/>
    <property type="project" value="TreeGrafter"/>
</dbReference>
<dbReference type="GO" id="GO:0009240">
    <property type="term" value="P:isopentenyl diphosphate biosynthetic process"/>
    <property type="evidence" value="ECO:0007669"/>
    <property type="project" value="TreeGrafter"/>
</dbReference>
<dbReference type="SUPFAM" id="SSF55811">
    <property type="entry name" value="Nudix"/>
    <property type="match status" value="1"/>
</dbReference>
<dbReference type="Pfam" id="PF00293">
    <property type="entry name" value="NUDIX"/>
    <property type="match status" value="1"/>
</dbReference>
<dbReference type="Gene3D" id="3.90.79.10">
    <property type="entry name" value="Nucleoside Triphosphate Pyrophosphohydrolase"/>
    <property type="match status" value="1"/>
</dbReference>
<accession>A0A9D1KC13</accession>
<dbReference type="InterPro" id="IPR020084">
    <property type="entry name" value="NUDIX_hydrolase_CS"/>
</dbReference>
<dbReference type="PROSITE" id="PS51462">
    <property type="entry name" value="NUDIX"/>
    <property type="match status" value="1"/>
</dbReference>
<reference evidence="3" key="1">
    <citation type="submission" date="2020-10" db="EMBL/GenBank/DDBJ databases">
        <authorList>
            <person name="Gilroy R."/>
        </authorList>
    </citation>
    <scope>NUCLEOTIDE SEQUENCE</scope>
    <source>
        <strain evidence="3">CHK195-26880</strain>
    </source>
</reference>
<name>A0A9D1KC13_9FIRM</name>
<dbReference type="PANTHER" id="PTHR10885:SF20">
    <property type="entry name" value="NUDIX HYDROLASE DOMAIN-CONTAINING PROTEIN"/>
    <property type="match status" value="1"/>
</dbReference>
<dbReference type="CDD" id="cd04693">
    <property type="entry name" value="NUDIX_Hydrolase"/>
    <property type="match status" value="1"/>
</dbReference>
<proteinExistence type="predicted"/>
<evidence type="ECO:0000256" key="1">
    <source>
        <dbReference type="ARBA" id="ARBA00022801"/>
    </source>
</evidence>
<reference evidence="3" key="2">
    <citation type="journal article" date="2021" name="PeerJ">
        <title>Extensive microbial diversity within the chicken gut microbiome revealed by metagenomics and culture.</title>
        <authorList>
            <person name="Gilroy R."/>
            <person name="Ravi A."/>
            <person name="Getino M."/>
            <person name="Pursley I."/>
            <person name="Horton D.L."/>
            <person name="Alikhan N.F."/>
            <person name="Baker D."/>
            <person name="Gharbi K."/>
            <person name="Hall N."/>
            <person name="Watson M."/>
            <person name="Adriaenssens E.M."/>
            <person name="Foster-Nyarko E."/>
            <person name="Jarju S."/>
            <person name="Secka A."/>
            <person name="Antonio M."/>
            <person name="Oren A."/>
            <person name="Chaudhuri R.R."/>
            <person name="La Ragione R."/>
            <person name="Hildebrand F."/>
            <person name="Pallen M.J."/>
        </authorList>
    </citation>
    <scope>NUCLEOTIDE SEQUENCE</scope>
    <source>
        <strain evidence="3">CHK195-26880</strain>
    </source>
</reference>
<dbReference type="GO" id="GO:0005737">
    <property type="term" value="C:cytoplasm"/>
    <property type="evidence" value="ECO:0007669"/>
    <property type="project" value="TreeGrafter"/>
</dbReference>
<feature type="domain" description="Nudix hydrolase" evidence="2">
    <location>
        <begin position="27"/>
        <end position="155"/>
    </location>
</feature>